<dbReference type="CDD" id="cd08459">
    <property type="entry name" value="PBP2_DntR_NahR_LinR_like"/>
    <property type="match status" value="1"/>
</dbReference>
<dbReference type="SUPFAM" id="SSF46785">
    <property type="entry name" value="Winged helix' DNA-binding domain"/>
    <property type="match status" value="1"/>
</dbReference>
<dbReference type="PROSITE" id="PS50931">
    <property type="entry name" value="HTH_LYSR"/>
    <property type="match status" value="1"/>
</dbReference>
<dbReference type="PANTHER" id="PTHR30118">
    <property type="entry name" value="HTH-TYPE TRANSCRIPTIONAL REGULATOR LEUO-RELATED"/>
    <property type="match status" value="1"/>
</dbReference>
<protein>
    <submittedName>
        <fullName evidence="6">LysR family transcriptional regulator</fullName>
    </submittedName>
</protein>
<accession>A0A191Z377</accession>
<evidence type="ECO:0000256" key="4">
    <source>
        <dbReference type="ARBA" id="ARBA00023163"/>
    </source>
</evidence>
<organism evidence="6 7">
    <name type="scientific">Pseudomonas silesiensis</name>
    <dbReference type="NCBI Taxonomy" id="1853130"/>
    <lineage>
        <taxon>Bacteria</taxon>
        <taxon>Pseudomonadati</taxon>
        <taxon>Pseudomonadota</taxon>
        <taxon>Gammaproteobacteria</taxon>
        <taxon>Pseudomonadales</taxon>
        <taxon>Pseudomonadaceae</taxon>
        <taxon>Pseudomonas</taxon>
    </lineage>
</organism>
<dbReference type="Gene3D" id="3.40.190.10">
    <property type="entry name" value="Periplasmic binding protein-like II"/>
    <property type="match status" value="2"/>
</dbReference>
<comment type="similarity">
    <text evidence="1">Belongs to the LysR transcriptional regulatory family.</text>
</comment>
<dbReference type="STRING" id="1853130.PMA3_26230"/>
<dbReference type="OrthoDB" id="8839911at2"/>
<evidence type="ECO:0000256" key="1">
    <source>
        <dbReference type="ARBA" id="ARBA00009437"/>
    </source>
</evidence>
<sequence>MIDLNLVRVFVTIYETGSVSGAAGRLHITQPSVSYALARLRDQWGDPLFKRTRDGMQPTVLASQLYGSFRTSLTDIERAVALTRKFDPELSTRRFRLALSDLGEVFFLPHVLRGLQVRAPLVELEVIQVEIDRMDEWLRTGKIDAAVCNRSYLPVQAKCELMFVERYVCMLRSSHPRIGESLSMEQFLNERHVVVSAGTGHHFVEDRLREASVERTVSLRVPHFSVLPEIISSSDLLVTLPERVAKVYAQKNDLKTLDLPFTVPEFEVSLHWHEHSGDNTAQLWFCQFLKETITGL</sequence>
<keyword evidence="3" id="KW-0238">DNA-binding</keyword>
<dbReference type="Gene3D" id="1.10.10.10">
    <property type="entry name" value="Winged helix-like DNA-binding domain superfamily/Winged helix DNA-binding domain"/>
    <property type="match status" value="1"/>
</dbReference>
<keyword evidence="4" id="KW-0804">Transcription</keyword>
<keyword evidence="7" id="KW-1185">Reference proteome</keyword>
<dbReference type="Proteomes" id="UP000078354">
    <property type="component" value="Chromosome"/>
</dbReference>
<dbReference type="AlphaFoldDB" id="A0A191Z377"/>
<dbReference type="InterPro" id="IPR036390">
    <property type="entry name" value="WH_DNA-bd_sf"/>
</dbReference>
<keyword evidence="2" id="KW-0805">Transcription regulation</keyword>
<evidence type="ECO:0000313" key="7">
    <source>
        <dbReference type="Proteomes" id="UP000078354"/>
    </source>
</evidence>
<dbReference type="Pfam" id="PF03466">
    <property type="entry name" value="LysR_substrate"/>
    <property type="match status" value="1"/>
</dbReference>
<evidence type="ECO:0000256" key="2">
    <source>
        <dbReference type="ARBA" id="ARBA00023015"/>
    </source>
</evidence>
<dbReference type="InterPro" id="IPR036388">
    <property type="entry name" value="WH-like_DNA-bd_sf"/>
</dbReference>
<dbReference type="KEGG" id="psil:PMA3_26230"/>
<dbReference type="EMBL" id="CP014870">
    <property type="protein sequence ID" value="ANJ59466.1"/>
    <property type="molecule type" value="Genomic_DNA"/>
</dbReference>
<evidence type="ECO:0000256" key="3">
    <source>
        <dbReference type="ARBA" id="ARBA00023125"/>
    </source>
</evidence>
<feature type="domain" description="HTH lysR-type" evidence="5">
    <location>
        <begin position="2"/>
        <end position="59"/>
    </location>
</feature>
<dbReference type="PRINTS" id="PR00039">
    <property type="entry name" value="HTHLYSR"/>
</dbReference>
<reference evidence="6 7" key="1">
    <citation type="journal article" date="2018" name="Syst. Appl. Microbiol.">
        <title>Pseudomonas silesiensis sp. nov. strain A3T isolated from a biological pesticide sewage treatment plant and analysis of the complete genome sequence.</title>
        <authorList>
            <person name="Kaminski M.A."/>
            <person name="Furmanczyk E.M."/>
            <person name="Sobczak A."/>
            <person name="Dziembowski A."/>
            <person name="Lipinski L."/>
        </authorList>
    </citation>
    <scope>NUCLEOTIDE SEQUENCE [LARGE SCALE GENOMIC DNA]</scope>
    <source>
        <strain evidence="6 7">A3</strain>
    </source>
</reference>
<proteinExistence type="inferred from homology"/>
<dbReference type="InterPro" id="IPR005119">
    <property type="entry name" value="LysR_subst-bd"/>
</dbReference>
<gene>
    <name evidence="6" type="ORF">PMA3_26230</name>
</gene>
<dbReference type="Pfam" id="PF00126">
    <property type="entry name" value="HTH_1"/>
    <property type="match status" value="1"/>
</dbReference>
<evidence type="ECO:0000259" key="5">
    <source>
        <dbReference type="PROSITE" id="PS50931"/>
    </source>
</evidence>
<dbReference type="PANTHER" id="PTHR30118:SF15">
    <property type="entry name" value="TRANSCRIPTIONAL REGULATORY PROTEIN"/>
    <property type="match status" value="1"/>
</dbReference>
<dbReference type="InterPro" id="IPR050389">
    <property type="entry name" value="LysR-type_TF"/>
</dbReference>
<dbReference type="SUPFAM" id="SSF53850">
    <property type="entry name" value="Periplasmic binding protein-like II"/>
    <property type="match status" value="1"/>
</dbReference>
<dbReference type="GO" id="GO:0003700">
    <property type="term" value="F:DNA-binding transcription factor activity"/>
    <property type="evidence" value="ECO:0007669"/>
    <property type="project" value="InterPro"/>
</dbReference>
<dbReference type="InterPro" id="IPR000847">
    <property type="entry name" value="LysR_HTH_N"/>
</dbReference>
<evidence type="ECO:0000313" key="6">
    <source>
        <dbReference type="EMBL" id="ANJ59466.1"/>
    </source>
</evidence>
<dbReference type="GO" id="GO:0003677">
    <property type="term" value="F:DNA binding"/>
    <property type="evidence" value="ECO:0007669"/>
    <property type="project" value="UniProtKB-KW"/>
</dbReference>
<name>A0A191Z377_9PSED</name>